<dbReference type="SMART" id="SM00028">
    <property type="entry name" value="TPR"/>
    <property type="match status" value="4"/>
</dbReference>
<organism evidence="1 2">
    <name type="scientific">Pseudofulvibacter geojedonensis</name>
    <dbReference type="NCBI Taxonomy" id="1123758"/>
    <lineage>
        <taxon>Bacteria</taxon>
        <taxon>Pseudomonadati</taxon>
        <taxon>Bacteroidota</taxon>
        <taxon>Flavobacteriia</taxon>
        <taxon>Flavobacteriales</taxon>
        <taxon>Flavobacteriaceae</taxon>
        <taxon>Pseudofulvibacter</taxon>
    </lineage>
</organism>
<dbReference type="Pfam" id="PF13181">
    <property type="entry name" value="TPR_8"/>
    <property type="match status" value="2"/>
</dbReference>
<keyword evidence="2" id="KW-1185">Reference proteome</keyword>
<dbReference type="Gene3D" id="1.25.40.10">
    <property type="entry name" value="Tetratricopeptide repeat domain"/>
    <property type="match status" value="2"/>
</dbReference>
<name>A0ABW3I4W5_9FLAO</name>
<dbReference type="InterPro" id="IPR019734">
    <property type="entry name" value="TPR_rpt"/>
</dbReference>
<evidence type="ECO:0000313" key="1">
    <source>
        <dbReference type="EMBL" id="MFD0964793.1"/>
    </source>
</evidence>
<reference evidence="2" key="1">
    <citation type="journal article" date="2019" name="Int. J. Syst. Evol. Microbiol.">
        <title>The Global Catalogue of Microorganisms (GCM) 10K type strain sequencing project: providing services to taxonomists for standard genome sequencing and annotation.</title>
        <authorList>
            <consortium name="The Broad Institute Genomics Platform"/>
            <consortium name="The Broad Institute Genome Sequencing Center for Infectious Disease"/>
            <person name="Wu L."/>
            <person name="Ma J."/>
        </authorList>
    </citation>
    <scope>NUCLEOTIDE SEQUENCE [LARGE SCALE GENOMIC DNA]</scope>
    <source>
        <strain evidence="2">CCUG 62114</strain>
    </source>
</reference>
<dbReference type="SUPFAM" id="SSF81901">
    <property type="entry name" value="HCP-like"/>
    <property type="match status" value="1"/>
</dbReference>
<sequence>MRLFLIILLIPLYSWTQNFQEAIHLFESKKLEAAKSVFKKISEDNANYIKAQEYLGDIAAYQKKWDVSLGYYKKLLDIDNNNAVYNYKYGGVLAYKAQSVNKLKALTLVSDIKKHLHKAAELDNQHIEVRWALVEVYISLPGIVGGSEKKAKKYANELMHISPVDGYLALGYVAEYNDKPQIAEENYKKAIELGGSLHTYDKLSGLYEKTNQPKKAISNYEKASEKHKRNHLNYQIGKVCAQYNMYLDKGLICLNEYIKNHSPKDGVPISWANYRIAQIYRYKKDKRNAYNFIEKALREKPDLEPALKEKKMILLME</sequence>
<proteinExistence type="predicted"/>
<dbReference type="Proteomes" id="UP001596997">
    <property type="component" value="Unassembled WGS sequence"/>
</dbReference>
<comment type="caution">
    <text evidence="1">The sequence shown here is derived from an EMBL/GenBank/DDBJ whole genome shotgun (WGS) entry which is preliminary data.</text>
</comment>
<dbReference type="RefSeq" id="WP_377716340.1">
    <property type="nucleotide sequence ID" value="NZ_JBHTJM010000010.1"/>
</dbReference>
<accession>A0ABW3I4W5</accession>
<evidence type="ECO:0000313" key="2">
    <source>
        <dbReference type="Proteomes" id="UP001596997"/>
    </source>
</evidence>
<dbReference type="InterPro" id="IPR011990">
    <property type="entry name" value="TPR-like_helical_dom_sf"/>
</dbReference>
<dbReference type="EMBL" id="JBHTJM010000010">
    <property type="protein sequence ID" value="MFD0964793.1"/>
    <property type="molecule type" value="Genomic_DNA"/>
</dbReference>
<gene>
    <name evidence="1" type="ORF">ACFQ1O_12330</name>
</gene>
<dbReference type="SUPFAM" id="SSF48452">
    <property type="entry name" value="TPR-like"/>
    <property type="match status" value="1"/>
</dbReference>
<protein>
    <submittedName>
        <fullName evidence="1">Tetratricopeptide repeat protein</fullName>
    </submittedName>
</protein>